<dbReference type="RefSeq" id="WP_048166909.1">
    <property type="nucleotide sequence ID" value="NZ_CP009501.1"/>
</dbReference>
<dbReference type="Proteomes" id="UP000066529">
    <property type="component" value="Chromosome"/>
</dbReference>
<dbReference type="InterPro" id="IPR008978">
    <property type="entry name" value="HSP20-like_chaperone"/>
</dbReference>
<evidence type="ECO:0000313" key="1">
    <source>
        <dbReference type="EMBL" id="AKB12799.1"/>
    </source>
</evidence>
<dbReference type="EMBL" id="CP009501">
    <property type="protein sequence ID" value="AKB12799.1"/>
    <property type="molecule type" value="Genomic_DNA"/>
</dbReference>
<reference evidence="1 2" key="1">
    <citation type="submission" date="2014-07" db="EMBL/GenBank/DDBJ databases">
        <title>Methanogenic archaea and the global carbon cycle.</title>
        <authorList>
            <person name="Henriksen J.R."/>
            <person name="Luke J."/>
            <person name="Reinhart S."/>
            <person name="Benedict M.N."/>
            <person name="Youngblut N.D."/>
            <person name="Metcalf M.E."/>
            <person name="Whitaker R.J."/>
            <person name="Metcalf W.W."/>
        </authorList>
    </citation>
    <scope>NUCLEOTIDE SEQUENCE [LARGE SCALE GENOMIC DNA]</scope>
    <source>
        <strain evidence="2">ATCC 43570 / DSM 1825 / OCM 12 / VKM B-1830 / TM-1</strain>
    </source>
</reference>
<sequence length="98" mass="10941">MAMVKMTPDVFSCSDDKGNLEIQINLPGVKKEDIELKMVAEGFFIRAKREETGVEYAGTYAFCCPVVPEKAVARYCEGKLIVIVPYMESSEVVNVEIQ</sequence>
<dbReference type="SUPFAM" id="SSF49764">
    <property type="entry name" value="HSP20-like chaperones"/>
    <property type="match status" value="1"/>
</dbReference>
<dbReference type="AlphaFoldDB" id="A0A0E3H8R2"/>
<dbReference type="GeneID" id="41603638"/>
<organism evidence="1 2">
    <name type="scientific">Methanosarcina thermophila (strain ATCC 43570 / DSM 1825 / OCM 12 / VKM B-1830 / TM-1)</name>
    <dbReference type="NCBI Taxonomy" id="523844"/>
    <lineage>
        <taxon>Archaea</taxon>
        <taxon>Methanobacteriati</taxon>
        <taxon>Methanobacteriota</taxon>
        <taxon>Stenosarchaea group</taxon>
        <taxon>Methanomicrobia</taxon>
        <taxon>Methanosarcinales</taxon>
        <taxon>Methanosarcinaceae</taxon>
        <taxon>Methanosarcina</taxon>
    </lineage>
</organism>
<name>A0A0E3H8R2_METTT</name>
<dbReference type="PATRIC" id="fig|523844.20.peg.1326"/>
<accession>A0A0E3H8R2</accession>
<evidence type="ECO:0000313" key="2">
    <source>
        <dbReference type="Proteomes" id="UP000066529"/>
    </source>
</evidence>
<dbReference type="CDD" id="cd00298">
    <property type="entry name" value="ACD_sHsps_p23-like"/>
    <property type="match status" value="1"/>
</dbReference>
<proteinExistence type="predicted"/>
<protein>
    <submittedName>
        <fullName evidence="1">Heat shock protein</fullName>
    </submittedName>
</protein>
<keyword evidence="1" id="KW-0346">Stress response</keyword>
<dbReference type="OrthoDB" id="106788at2157"/>
<dbReference type="Gene3D" id="2.60.40.790">
    <property type="match status" value="1"/>
</dbReference>
<gene>
    <name evidence="1" type="ORF">MSTHT_1041</name>
</gene>
<dbReference type="KEGG" id="mthr:MSTHT_1041"/>
<dbReference type="HOGENOM" id="CLU_178347_1_0_2"/>